<dbReference type="Proteomes" id="UP000304928">
    <property type="component" value="Unassembled WGS sequence"/>
</dbReference>
<evidence type="ECO:0000313" key="3">
    <source>
        <dbReference type="Proteomes" id="UP000304928"/>
    </source>
</evidence>
<feature type="transmembrane region" description="Helical" evidence="1">
    <location>
        <begin position="138"/>
        <end position="157"/>
    </location>
</feature>
<keyword evidence="1" id="KW-1133">Transmembrane helix</keyword>
<dbReference type="EMBL" id="QZAR01000176">
    <property type="protein sequence ID" value="THW85579.1"/>
    <property type="molecule type" value="Genomic_DNA"/>
</dbReference>
<feature type="transmembrane region" description="Helical" evidence="1">
    <location>
        <begin position="104"/>
        <end position="126"/>
    </location>
</feature>
<dbReference type="AlphaFoldDB" id="A0A4S9AZ81"/>
<sequence length="756" mass="83876">MNRDVEMESLTPSLDGLVQARRNELHHGTLRSDMVSSAFDPRGFPNDRASRKRSPDMLMVAADDDVTTSKYISNPSGVSRASSQVHLILPKPARYVMNRYLRRWFANTFGPPLLTLTYSLIVRYYLCVPPVNGVIDPPLISAGFIFYAWLIFSIFALDWAKSALAGFEAWALMDPRFAPPTALHLMWHTDRAWGSVSGWRDAIVPLCMGVRHRYSKQPTRRVARGPAGLWWFFAFSSFLFYAAIPLSSLTMEMEPAFKRSTRTISILGANETTFDAGLSNLIAEQANNHWRTGNPTTPYGETVLYGPIGVGNGSDKYYWDTINDACLEDVKSPSNPAHQVTFFSGPKVPERVHGSAWGLLTNLSCSIISPTDQSFRLLKVYDIDNWTAPGLTSSRYGTEFFKEYAGFTPSLFDEGTSFGVSYAYLIASDLAVGSRDYVNAAAFPTNGSLEIVLWQSYKPPSVADETFQKLLYHPAVIPSMWKNKSREYQGFGISCMVDSRTGTADLHAERRSYSNFSAKVSSPLNISLAGFNSFNSYPGIVALQNIVFAGFTNAVLNVMAPLTCENSNVLSLVTCNPWYGANIATGGVPEFAHGSDKEPQIQLQTISPARFKLAIQKLFGEATIAMMAQGEVNWEGNLHGIDPTTALVPGKVPWSIVLTLLVLWSAVNTIPSLWVFGRKRWADTLSGFEMFRFGAEWKEAVWQFEENEFEKCPILLEVPGMIGDMEANVMDTGFIGLSKDEARKNGSFVFARDAVI</sequence>
<organism evidence="2 3">
    <name type="scientific">Aureobasidium pullulans</name>
    <name type="common">Black yeast</name>
    <name type="synonym">Pullularia pullulans</name>
    <dbReference type="NCBI Taxonomy" id="5580"/>
    <lineage>
        <taxon>Eukaryota</taxon>
        <taxon>Fungi</taxon>
        <taxon>Dikarya</taxon>
        <taxon>Ascomycota</taxon>
        <taxon>Pezizomycotina</taxon>
        <taxon>Dothideomycetes</taxon>
        <taxon>Dothideomycetidae</taxon>
        <taxon>Dothideales</taxon>
        <taxon>Saccotheciaceae</taxon>
        <taxon>Aureobasidium</taxon>
    </lineage>
</organism>
<reference evidence="2 3" key="1">
    <citation type="submission" date="2018-10" db="EMBL/GenBank/DDBJ databases">
        <title>Fifty Aureobasidium pullulans genomes reveal a recombining polyextremotolerant generalist.</title>
        <authorList>
            <person name="Gostincar C."/>
            <person name="Turk M."/>
            <person name="Zajc J."/>
            <person name="Gunde-Cimerman N."/>
        </authorList>
    </citation>
    <scope>NUCLEOTIDE SEQUENCE [LARGE SCALE GENOMIC DNA]</scope>
    <source>
        <strain evidence="2 3">EXF-10507</strain>
    </source>
</reference>
<protein>
    <submittedName>
        <fullName evidence="2">Uncharacterized protein</fullName>
    </submittedName>
</protein>
<keyword evidence="1" id="KW-0472">Membrane</keyword>
<proteinExistence type="predicted"/>
<feature type="transmembrane region" description="Helical" evidence="1">
    <location>
        <begin position="654"/>
        <end position="676"/>
    </location>
</feature>
<comment type="caution">
    <text evidence="2">The sequence shown here is derived from an EMBL/GenBank/DDBJ whole genome shotgun (WGS) entry which is preliminary data.</text>
</comment>
<feature type="transmembrane region" description="Helical" evidence="1">
    <location>
        <begin position="229"/>
        <end position="251"/>
    </location>
</feature>
<name>A0A4S9AZ81_AURPU</name>
<keyword evidence="1" id="KW-0812">Transmembrane</keyword>
<gene>
    <name evidence="2" type="ORF">D6D15_07972</name>
</gene>
<evidence type="ECO:0000256" key="1">
    <source>
        <dbReference type="SAM" id="Phobius"/>
    </source>
</evidence>
<evidence type="ECO:0000313" key="2">
    <source>
        <dbReference type="EMBL" id="THW85579.1"/>
    </source>
</evidence>
<accession>A0A4S9AZ81</accession>